<accession>G4QIZ2</accession>
<evidence type="ECO:0000313" key="2">
    <source>
        <dbReference type="EMBL" id="AEP28331.1"/>
    </source>
</evidence>
<evidence type="ECO:0008006" key="4">
    <source>
        <dbReference type="Google" id="ProtNLM"/>
    </source>
</evidence>
<sequence>MKTTIAILTILLLSACVTLPSPTQEKEADYGPFPENYQDIARDYLMSELRDPSSIEINNMSQPIKQWIGDKLTGIKYGYLVCVEVNSKNLLSNLTGLRNDALLIRDDVVIDYVKDGALISGMKLCD</sequence>
<dbReference type="eggNOG" id="ENOG50339SF">
    <property type="taxonomic scope" value="Bacteria"/>
</dbReference>
<dbReference type="OrthoDB" id="9157170at2"/>
<keyword evidence="3" id="KW-1185">Reference proteome</keyword>
<dbReference type="AlphaFoldDB" id="G4QIZ2"/>
<evidence type="ECO:0000313" key="3">
    <source>
        <dbReference type="Proteomes" id="UP000009282"/>
    </source>
</evidence>
<name>G4QIZ2_GLANF</name>
<feature type="signal peptide" evidence="1">
    <location>
        <begin position="1"/>
        <end position="23"/>
    </location>
</feature>
<organism evidence="2 3">
    <name type="scientific">Glaciecola nitratireducens (strain JCM 12485 / KCTC 12276 / FR1064)</name>
    <dbReference type="NCBI Taxonomy" id="1085623"/>
    <lineage>
        <taxon>Bacteria</taxon>
        <taxon>Pseudomonadati</taxon>
        <taxon>Pseudomonadota</taxon>
        <taxon>Gammaproteobacteria</taxon>
        <taxon>Alteromonadales</taxon>
        <taxon>Alteromonadaceae</taxon>
        <taxon>Brumicola</taxon>
    </lineage>
</organism>
<dbReference type="PROSITE" id="PS51257">
    <property type="entry name" value="PROKAR_LIPOPROTEIN"/>
    <property type="match status" value="1"/>
</dbReference>
<dbReference type="Proteomes" id="UP000009282">
    <property type="component" value="Chromosome"/>
</dbReference>
<gene>
    <name evidence="2" type="ordered locus">GNIT_0177</name>
</gene>
<reference evidence="2 3" key="1">
    <citation type="journal article" date="2011" name="J. Bacteriol.">
        <title>Complete genome sequence of seawater bacterium Glaciecola nitratireducens FR1064T.</title>
        <authorList>
            <person name="Bian F."/>
            <person name="Qin Q.L."/>
            <person name="Xie B.B."/>
            <person name="Shu Y.L."/>
            <person name="Zhang X.Y."/>
            <person name="Yu Y."/>
            <person name="Chen B."/>
            <person name="Chen X.L."/>
            <person name="Zhou B.C."/>
            <person name="Zhang Y.Z."/>
        </authorList>
    </citation>
    <scope>NUCLEOTIDE SEQUENCE [LARGE SCALE GENOMIC DNA]</scope>
    <source>
        <strain evidence="3">JCM 12485 / KCTC 12276 / FR1064</strain>
    </source>
</reference>
<proteinExistence type="predicted"/>
<dbReference type="HOGENOM" id="CLU_1978364_0_0_6"/>
<dbReference type="RefSeq" id="WP_014107210.1">
    <property type="nucleotide sequence ID" value="NC_016041.1"/>
</dbReference>
<dbReference type="KEGG" id="gni:GNIT_0177"/>
<keyword evidence="1" id="KW-0732">Signal</keyword>
<evidence type="ECO:0000256" key="1">
    <source>
        <dbReference type="SAM" id="SignalP"/>
    </source>
</evidence>
<feature type="chain" id="PRO_5003467310" description="Lipoprotein" evidence="1">
    <location>
        <begin position="24"/>
        <end position="126"/>
    </location>
</feature>
<dbReference type="EMBL" id="CP003060">
    <property type="protein sequence ID" value="AEP28331.1"/>
    <property type="molecule type" value="Genomic_DNA"/>
</dbReference>
<protein>
    <recommendedName>
        <fullName evidence="4">Lipoprotein</fullName>
    </recommendedName>
</protein>